<dbReference type="PATRIC" id="fig|1144672.3.peg.1867"/>
<keyword evidence="1" id="KW-0175">Coiled coil</keyword>
<dbReference type="RefSeq" id="WP_004804638.1">
    <property type="nucleotide sequence ID" value="NZ_KB849440.1"/>
</dbReference>
<evidence type="ECO:0000256" key="2">
    <source>
        <dbReference type="SAM" id="Phobius"/>
    </source>
</evidence>
<accession>N8XQF1</accession>
<dbReference type="PANTHER" id="PTHR37813:SF1">
    <property type="entry name" value="FELS-2 PROPHAGE PROTEIN"/>
    <property type="match status" value="1"/>
</dbReference>
<dbReference type="PANTHER" id="PTHR37813">
    <property type="entry name" value="FELS-2 PROPHAGE PROTEIN"/>
    <property type="match status" value="1"/>
</dbReference>
<dbReference type="eggNOG" id="COG4942">
    <property type="taxonomic scope" value="Bacteria"/>
</dbReference>
<evidence type="ECO:0000313" key="4">
    <source>
        <dbReference type="Proteomes" id="UP000013209"/>
    </source>
</evidence>
<protein>
    <recommendedName>
        <fullName evidence="5">Phage tail tape measure protein, TP901 family, core region</fullName>
    </recommendedName>
</protein>
<evidence type="ECO:0008006" key="5">
    <source>
        <dbReference type="Google" id="ProtNLM"/>
    </source>
</evidence>
<evidence type="ECO:0000313" key="3">
    <source>
        <dbReference type="EMBL" id="ENV09300.1"/>
    </source>
</evidence>
<sequence length="921" mass="102183">MKQLRLEVLFGGKNKLSPALKAILGSSNAASRALKKTRDEIRSLNEQQKKIDGYQKQKKAVQDQAKALQDLQNHIKNLRQQMKTNPSADLTRDFDKSVAKARKLKQEYERNRIELQRMRTDMNNAGLSTNRLADHQQRLRTQLRQANQSMREQEQRLQRMTQMQRNYERQSGHLRSAAGYGMGAAMAGAGALYAMRKPIDESKRTDVEENRIASLGLGKHATEEAVQYAKAMKTFGTSTLDNLTLMRDGITAFADVHHAEMVAPTLAKMKFANEAMFGNEHGAENEKKFMDMLKVIELRGGLKSEKAFKDQANIIQQVITATGGRVQGEEWLNVIKTGGIAAKGMDNKAFYYKMEPLVQEMGGFRVGTSMMSAYQNLYQGRTTQRAMNNMDKLGLIGDKSKVKHNKTGDMSYLDIGAIKGADLFKKDQFAWMEQVLVPALNAKGITKEGDVVDAIGSIFSNRTASNLFAQMYLQREQIHKNAKLNEGAYNIDQLSNQAKGTTTGKELEAKAKLHDAYLKFGTTILPIYTKAIEIATGALQSFTGWMERNPTLAKALGVGLLGIAASMIVIGGALVVFSPLILSMLSLRLLMASTATSGTILGRIFSKIPSIFGFVKTALFGLGRVFLWVGRLFLTNPILLALAAIATVVYLIYRNWDSIGPWFAEKWNMVKTSASSAWESVKTGSSNAWSTITTTFAPVGNWFTARWTEIKSAFNGGILGVSALIVNWSPLGLFYSAFASVLRWFGIDLPSKFTGFGTMIIDGLVSGIKSGFQKLKSTWTDINNYMPDFMKKKMDIHSPSRVMAGLGGHIMTGIAMGLDQNFPALKEKFQHALTIFNPRASEAISKIDVAPALNKVKPVQAISPTRSAGQYVIQGDQITFQITQAPGQNLQQLQAMIENILDRRDRQKHARIRSSFKDQEY</sequence>
<keyword evidence="2" id="KW-1133">Transmembrane helix</keyword>
<dbReference type="STRING" id="1144672.F966_01956"/>
<feature type="coiled-coil region" evidence="1">
    <location>
        <begin position="27"/>
        <end position="170"/>
    </location>
</feature>
<gene>
    <name evidence="3" type="ORF">F966_01956</name>
</gene>
<proteinExistence type="predicted"/>
<organism evidence="3 4">
    <name type="scientific">Acinetobacter higginsii</name>
    <dbReference type="NCBI Taxonomy" id="70347"/>
    <lineage>
        <taxon>Bacteria</taxon>
        <taxon>Pseudomonadati</taxon>
        <taxon>Pseudomonadota</taxon>
        <taxon>Gammaproteobacteria</taxon>
        <taxon>Moraxellales</taxon>
        <taxon>Moraxellaceae</taxon>
        <taxon>Acinetobacter</taxon>
    </lineage>
</organism>
<keyword evidence="2" id="KW-0812">Transmembrane</keyword>
<feature type="transmembrane region" description="Helical" evidence="2">
    <location>
        <begin position="608"/>
        <end position="627"/>
    </location>
</feature>
<keyword evidence="2" id="KW-0472">Membrane</keyword>
<dbReference type="HOGENOM" id="CLU_006757_1_0_6"/>
<comment type="caution">
    <text evidence="3">The sequence shown here is derived from an EMBL/GenBank/DDBJ whole genome shotgun (WGS) entry which is preliminary data.</text>
</comment>
<dbReference type="EMBL" id="APPH01000009">
    <property type="protein sequence ID" value="ENV09300.1"/>
    <property type="molecule type" value="Genomic_DNA"/>
</dbReference>
<name>N8XQF1_9GAMM</name>
<reference evidence="3 4" key="1">
    <citation type="submission" date="2013-02" db="EMBL/GenBank/DDBJ databases">
        <title>The Genome Sequence of Acinetobacter sp. CIP 56.2.</title>
        <authorList>
            <consortium name="The Broad Institute Genome Sequencing Platform"/>
            <consortium name="The Broad Institute Genome Sequencing Center for Infectious Disease"/>
            <person name="Cerqueira G."/>
            <person name="Feldgarden M."/>
            <person name="Courvalin P."/>
            <person name="Perichon B."/>
            <person name="Grillot-Courvalin C."/>
            <person name="Clermont D."/>
            <person name="Rocha E."/>
            <person name="Yoon E.-J."/>
            <person name="Nemec A."/>
            <person name="Walker B."/>
            <person name="Young S.K."/>
            <person name="Zeng Q."/>
            <person name="Gargeya S."/>
            <person name="Fitzgerald M."/>
            <person name="Haas B."/>
            <person name="Abouelleil A."/>
            <person name="Alvarado L."/>
            <person name="Arachchi H.M."/>
            <person name="Berlin A.M."/>
            <person name="Chapman S.B."/>
            <person name="Dewar J."/>
            <person name="Goldberg J."/>
            <person name="Griggs A."/>
            <person name="Gujja S."/>
            <person name="Hansen M."/>
            <person name="Howarth C."/>
            <person name="Imamovic A."/>
            <person name="Larimer J."/>
            <person name="McCowan C."/>
            <person name="Murphy C."/>
            <person name="Neiman D."/>
            <person name="Pearson M."/>
            <person name="Priest M."/>
            <person name="Roberts A."/>
            <person name="Saif S."/>
            <person name="Shea T."/>
            <person name="Sisk P."/>
            <person name="Sykes S."/>
            <person name="Wortman J."/>
            <person name="Nusbaum C."/>
            <person name="Birren B."/>
        </authorList>
    </citation>
    <scope>NUCLEOTIDE SEQUENCE [LARGE SCALE GENOMIC DNA]</scope>
    <source>
        <strain evidence="3 4">CIP 56.2</strain>
    </source>
</reference>
<dbReference type="Proteomes" id="UP000013209">
    <property type="component" value="Unassembled WGS sequence"/>
</dbReference>
<dbReference type="AlphaFoldDB" id="N8XQF1"/>
<feature type="transmembrane region" description="Helical" evidence="2">
    <location>
        <begin position="633"/>
        <end position="653"/>
    </location>
</feature>
<evidence type="ECO:0000256" key="1">
    <source>
        <dbReference type="SAM" id="Coils"/>
    </source>
</evidence>